<dbReference type="Proteomes" id="UP001500483">
    <property type="component" value="Unassembled WGS sequence"/>
</dbReference>
<keyword evidence="10" id="KW-1185">Reference proteome</keyword>
<keyword evidence="7 8" id="KW-0503">Monooxygenase</keyword>
<dbReference type="InterPro" id="IPR001128">
    <property type="entry name" value="Cyt_P450"/>
</dbReference>
<evidence type="ECO:0000256" key="1">
    <source>
        <dbReference type="ARBA" id="ARBA00001971"/>
    </source>
</evidence>
<evidence type="ECO:0008006" key="11">
    <source>
        <dbReference type="Google" id="ProtNLM"/>
    </source>
</evidence>
<organism evidence="9 10">
    <name type="scientific">Saccharopolyspora gregorii</name>
    <dbReference type="NCBI Taxonomy" id="33914"/>
    <lineage>
        <taxon>Bacteria</taxon>
        <taxon>Bacillati</taxon>
        <taxon>Actinomycetota</taxon>
        <taxon>Actinomycetes</taxon>
        <taxon>Pseudonocardiales</taxon>
        <taxon>Pseudonocardiaceae</taxon>
        <taxon>Saccharopolyspora</taxon>
    </lineage>
</organism>
<dbReference type="SUPFAM" id="SSF48264">
    <property type="entry name" value="Cytochrome P450"/>
    <property type="match status" value="1"/>
</dbReference>
<gene>
    <name evidence="9" type="ORF">GCM10020366_20200</name>
</gene>
<evidence type="ECO:0000256" key="4">
    <source>
        <dbReference type="ARBA" id="ARBA00022723"/>
    </source>
</evidence>
<dbReference type="PROSITE" id="PS00086">
    <property type="entry name" value="CYTOCHROME_P450"/>
    <property type="match status" value="1"/>
</dbReference>
<keyword evidence="4 8" id="KW-0479">Metal-binding</keyword>
<evidence type="ECO:0000256" key="6">
    <source>
        <dbReference type="ARBA" id="ARBA00023004"/>
    </source>
</evidence>
<evidence type="ECO:0000256" key="8">
    <source>
        <dbReference type="RuleBase" id="RU000461"/>
    </source>
</evidence>
<reference evidence="10" key="1">
    <citation type="journal article" date="2019" name="Int. J. Syst. Evol. Microbiol.">
        <title>The Global Catalogue of Microorganisms (GCM) 10K type strain sequencing project: providing services to taxonomists for standard genome sequencing and annotation.</title>
        <authorList>
            <consortium name="The Broad Institute Genomics Platform"/>
            <consortium name="The Broad Institute Genome Sequencing Center for Infectious Disease"/>
            <person name="Wu L."/>
            <person name="Ma J."/>
        </authorList>
    </citation>
    <scope>NUCLEOTIDE SEQUENCE [LARGE SCALE GENOMIC DNA]</scope>
    <source>
        <strain evidence="10">JCM 9687</strain>
    </source>
</reference>
<dbReference type="PANTHER" id="PTHR46696">
    <property type="entry name" value="P450, PUTATIVE (EUROFUNG)-RELATED"/>
    <property type="match status" value="1"/>
</dbReference>
<dbReference type="InterPro" id="IPR002403">
    <property type="entry name" value="Cyt_P450_E_grp-IV"/>
</dbReference>
<proteinExistence type="inferred from homology"/>
<dbReference type="Gene3D" id="1.10.630.10">
    <property type="entry name" value="Cytochrome P450"/>
    <property type="match status" value="1"/>
</dbReference>
<comment type="similarity">
    <text evidence="2 8">Belongs to the cytochrome P450 family.</text>
</comment>
<comment type="cofactor">
    <cofactor evidence="1">
        <name>heme</name>
        <dbReference type="ChEBI" id="CHEBI:30413"/>
    </cofactor>
</comment>
<evidence type="ECO:0000313" key="10">
    <source>
        <dbReference type="Proteomes" id="UP001500483"/>
    </source>
</evidence>
<comment type="caution">
    <text evidence="9">The sequence shown here is derived from an EMBL/GenBank/DDBJ whole genome shotgun (WGS) entry which is preliminary data.</text>
</comment>
<dbReference type="PRINTS" id="PR00465">
    <property type="entry name" value="EP450IV"/>
</dbReference>
<keyword evidence="6 8" id="KW-0408">Iron</keyword>
<evidence type="ECO:0000256" key="5">
    <source>
        <dbReference type="ARBA" id="ARBA00023002"/>
    </source>
</evidence>
<name>A0ABP6RLE1_9PSEU</name>
<evidence type="ECO:0000256" key="2">
    <source>
        <dbReference type="ARBA" id="ARBA00010617"/>
    </source>
</evidence>
<evidence type="ECO:0000256" key="7">
    <source>
        <dbReference type="ARBA" id="ARBA00023033"/>
    </source>
</evidence>
<dbReference type="PANTHER" id="PTHR46696:SF5">
    <property type="entry name" value="CYTOCHROME P450 BJ-1"/>
    <property type="match status" value="1"/>
</dbReference>
<sequence>MIGKMAAMLLSRRERWESLLADPALVDPAVEEVLRFDANLGSTGMHRHITEPVEIGGTTIEAGSTVLALMQAANRDEDAFTDAAEMDLARTPNPHLTFGAGPHSCLGQSLARVELRTVLGALLERVPGLELAVPADDLRRREGLLVGGLEEVPVRW</sequence>
<keyword evidence="5 8" id="KW-0560">Oxidoreductase</keyword>
<dbReference type="Pfam" id="PF00067">
    <property type="entry name" value="p450"/>
    <property type="match status" value="1"/>
</dbReference>
<evidence type="ECO:0000313" key="9">
    <source>
        <dbReference type="EMBL" id="GAA3356375.1"/>
    </source>
</evidence>
<keyword evidence="3 8" id="KW-0349">Heme</keyword>
<protein>
    <recommendedName>
        <fullName evidence="11">Cytochrome P450</fullName>
    </recommendedName>
</protein>
<accession>A0ABP6RLE1</accession>
<evidence type="ECO:0000256" key="3">
    <source>
        <dbReference type="ARBA" id="ARBA00022617"/>
    </source>
</evidence>
<dbReference type="InterPro" id="IPR017972">
    <property type="entry name" value="Cyt_P450_CS"/>
</dbReference>
<dbReference type="EMBL" id="BAAAYK010000038">
    <property type="protein sequence ID" value="GAA3356375.1"/>
    <property type="molecule type" value="Genomic_DNA"/>
</dbReference>
<dbReference type="InterPro" id="IPR036396">
    <property type="entry name" value="Cyt_P450_sf"/>
</dbReference>